<dbReference type="GeneID" id="117647810"/>
<keyword evidence="2" id="KW-1185">Reference proteome</keyword>
<evidence type="ECO:0000256" key="1">
    <source>
        <dbReference type="SAM" id="MobiDB-lite"/>
    </source>
</evidence>
<dbReference type="OrthoDB" id="6362223at2759"/>
<feature type="region of interest" description="Disordered" evidence="1">
    <location>
        <begin position="195"/>
        <end position="265"/>
    </location>
</feature>
<reference evidence="3" key="1">
    <citation type="submission" date="2025-08" db="UniProtKB">
        <authorList>
            <consortium name="RefSeq"/>
        </authorList>
    </citation>
    <scope>IDENTIFICATION</scope>
    <source>
        <tissue evidence="3">Total insect</tissue>
    </source>
</reference>
<proteinExistence type="predicted"/>
<dbReference type="InParanoid" id="A0A6P8Z666"/>
<dbReference type="RefSeq" id="XP_034245665.1">
    <property type="nucleotide sequence ID" value="XM_034389774.1"/>
</dbReference>
<organism evidence="3">
    <name type="scientific">Thrips palmi</name>
    <name type="common">Melon thrips</name>
    <dbReference type="NCBI Taxonomy" id="161013"/>
    <lineage>
        <taxon>Eukaryota</taxon>
        <taxon>Metazoa</taxon>
        <taxon>Ecdysozoa</taxon>
        <taxon>Arthropoda</taxon>
        <taxon>Hexapoda</taxon>
        <taxon>Insecta</taxon>
        <taxon>Pterygota</taxon>
        <taxon>Neoptera</taxon>
        <taxon>Paraneoptera</taxon>
        <taxon>Thysanoptera</taxon>
        <taxon>Terebrantia</taxon>
        <taxon>Thripoidea</taxon>
        <taxon>Thripidae</taxon>
        <taxon>Thrips</taxon>
    </lineage>
</organism>
<dbReference type="AlphaFoldDB" id="A0A6P8Z666"/>
<dbReference type="PANTHER" id="PTHR35385:SF2">
    <property type="entry name" value="PROTEIN B, PUTATIVE-RELATED"/>
    <property type="match status" value="1"/>
</dbReference>
<dbReference type="PANTHER" id="PTHR35385">
    <property type="entry name" value="PROTEIN B, PUTATIVE-RELATED-RELATED"/>
    <property type="match status" value="1"/>
</dbReference>
<feature type="compositionally biased region" description="Polar residues" evidence="1">
    <location>
        <begin position="239"/>
        <end position="251"/>
    </location>
</feature>
<gene>
    <name evidence="3" type="primary">LOC117647810</name>
</gene>
<dbReference type="KEGG" id="tpal:117647810"/>
<evidence type="ECO:0000313" key="3">
    <source>
        <dbReference type="RefSeq" id="XP_034245665.1"/>
    </source>
</evidence>
<name>A0A6P8Z666_THRPL</name>
<protein>
    <submittedName>
        <fullName evidence="3">Uncharacterized protein LOC117647810</fullName>
    </submittedName>
</protein>
<accession>A0A6P8Z666</accession>
<evidence type="ECO:0000313" key="2">
    <source>
        <dbReference type="Proteomes" id="UP000515158"/>
    </source>
</evidence>
<sequence length="836" mass="93163">MEPVAKTVPLAALATGQQQQQQTIHLPLSAIPANVLSQLKEVPSNVSSARIFRLPPGMVLLKPTVGKVVSTPQPAPPVSSVAAPPAAYCQSVKPVQATLTTPQLPNSIHKELAVKLLDNPNRGVVLLKPPAGAILSATNPVTPVSAQPVQWQAVHHDPSVSTTQQEPVFLEGMRIAERLSDKVFMIKPKPANPIIPVSAPPLNKHTGKRLPSPEPIYSSNAKQRKVKKFNEKEPPIVQDANSPALNESSEPATKEPEQSVNAKPKPWWREPRPLWKSKEPIVLYSGCKPENLQPKKKKEEPPKSLPCPQKLDDILPKSWQYHISSFEELQDPEKFKAEVRTTFISKEDALQWVQDFEAISGTNFRVTKTFKENSFRIIFKKCFKCHKNSCKKDKVLKRASGRNLGCEARLSITIKNKEMKSSTDLLLGQFPCVIGIYHNHCHPLTAEALRHRRPLPELREKFSNMFRARITPSAARRLHLQDLKREYGEKYSEVIQDGAKCPPLPWCYRLYYETVGRKVKDGRKKSSKRSYYKKKTSIMSRNSGQLQTMPALKNVNSSSENVVSTPYTASGLNEKRECEEIQRSINSLYEYDFMSKSGGVREDEMGNSVAIVNDSESHAVLSDGQVDAVMDNSALLDSHGEASNDDYIDNTDMLDHGECVGEFVTSGEILNSEATVSNVDVEMTDQGLNDLTSKEGHQCEDVEMARLNLNNVFSDLSSRLLSEPQKYLSAVNQFISQYDVCQSQSESDLLTALLEFGSQKSSNVTNPNNVPPNVENSVSTIVEKYLVKKQATAPSRKPEDIVSPKRKVLVLRMDPNKFNQIMGRVGSNSNKHVIDI</sequence>
<dbReference type="Proteomes" id="UP000515158">
    <property type="component" value="Unplaced"/>
</dbReference>